<keyword evidence="3" id="KW-0697">Rotamase</keyword>
<dbReference type="InterPro" id="IPR019734">
    <property type="entry name" value="TPR_rpt"/>
</dbReference>
<dbReference type="InterPro" id="IPR011990">
    <property type="entry name" value="TPR-like_helical_dom_sf"/>
</dbReference>
<name>A0A1R2CT54_9CILI</name>
<dbReference type="PANTHER" id="PTHR46512">
    <property type="entry name" value="PEPTIDYLPROLYL ISOMERASE"/>
    <property type="match status" value="1"/>
</dbReference>
<keyword evidence="6" id="KW-0472">Membrane</keyword>
<sequence length="250" mass="28781">MEGKSLDQVYKDFWVAWRESERVYYKLLKPTTEELIIKDLTGRINRGNQLKEDGNKLFRSQDFTSAIQKYIEAIEAVPRDLFENRLNEDYTKLKLAVITNLSMCFLKCQNYEAAILQCTEGLKIFSKNIKLRYILGCAYGETGDYESALEALKDAKDLDPANRDIIEKLSFYTKAKKDYNMKMKEMFGGKLKPIIKKDPIPEIISPIINIELKSNPKSIPQENNTNYIPYVAIGAASLLGLGYFLLKKFK</sequence>
<accession>A0A1R2CT54</accession>
<comment type="caution">
    <text evidence="7">The sequence shown here is derived from an EMBL/GenBank/DDBJ whole genome shotgun (WGS) entry which is preliminary data.</text>
</comment>
<keyword evidence="4" id="KW-0413">Isomerase</keyword>
<protein>
    <recommendedName>
        <fullName evidence="2">peptidylprolyl isomerase</fullName>
        <ecNumber evidence="2">5.2.1.8</ecNumber>
    </recommendedName>
</protein>
<dbReference type="PROSITE" id="PS50005">
    <property type="entry name" value="TPR"/>
    <property type="match status" value="1"/>
</dbReference>
<dbReference type="Proteomes" id="UP000187209">
    <property type="component" value="Unassembled WGS sequence"/>
</dbReference>
<dbReference type="SUPFAM" id="SSF48452">
    <property type="entry name" value="TPR-like"/>
    <property type="match status" value="1"/>
</dbReference>
<dbReference type="OrthoDB" id="292604at2759"/>
<evidence type="ECO:0000313" key="7">
    <source>
        <dbReference type="EMBL" id="OMJ92153.1"/>
    </source>
</evidence>
<dbReference type="GO" id="GO:0003755">
    <property type="term" value="F:peptidyl-prolyl cis-trans isomerase activity"/>
    <property type="evidence" value="ECO:0007669"/>
    <property type="project" value="UniProtKB-EC"/>
</dbReference>
<evidence type="ECO:0000256" key="6">
    <source>
        <dbReference type="SAM" id="Phobius"/>
    </source>
</evidence>
<evidence type="ECO:0000256" key="4">
    <source>
        <dbReference type="ARBA" id="ARBA00023235"/>
    </source>
</evidence>
<evidence type="ECO:0000256" key="5">
    <source>
        <dbReference type="PROSITE-ProRule" id="PRU00339"/>
    </source>
</evidence>
<gene>
    <name evidence="7" type="ORF">SteCoe_5142</name>
</gene>
<dbReference type="PANTHER" id="PTHR46512:SF9">
    <property type="entry name" value="PEPTIDYLPROLYL ISOMERASE"/>
    <property type="match status" value="1"/>
</dbReference>
<keyword evidence="6" id="KW-1133">Transmembrane helix</keyword>
<dbReference type="SMART" id="SM00028">
    <property type="entry name" value="TPR"/>
    <property type="match status" value="3"/>
</dbReference>
<dbReference type="Gene3D" id="1.25.40.10">
    <property type="entry name" value="Tetratricopeptide repeat domain"/>
    <property type="match status" value="1"/>
</dbReference>
<evidence type="ECO:0000256" key="2">
    <source>
        <dbReference type="ARBA" id="ARBA00013194"/>
    </source>
</evidence>
<dbReference type="EC" id="5.2.1.8" evidence="2"/>
<comment type="catalytic activity">
    <reaction evidence="1">
        <text>[protein]-peptidylproline (omega=180) = [protein]-peptidylproline (omega=0)</text>
        <dbReference type="Rhea" id="RHEA:16237"/>
        <dbReference type="Rhea" id="RHEA-COMP:10747"/>
        <dbReference type="Rhea" id="RHEA-COMP:10748"/>
        <dbReference type="ChEBI" id="CHEBI:83833"/>
        <dbReference type="ChEBI" id="CHEBI:83834"/>
        <dbReference type="EC" id="5.2.1.8"/>
    </reaction>
</comment>
<dbReference type="InterPro" id="IPR050754">
    <property type="entry name" value="FKBP4/5/8-like"/>
</dbReference>
<feature type="repeat" description="TPR" evidence="5">
    <location>
        <begin position="129"/>
        <end position="162"/>
    </location>
</feature>
<evidence type="ECO:0000256" key="3">
    <source>
        <dbReference type="ARBA" id="ARBA00023110"/>
    </source>
</evidence>
<keyword evidence="8" id="KW-1185">Reference proteome</keyword>
<dbReference type="EMBL" id="MPUH01000067">
    <property type="protein sequence ID" value="OMJ92153.1"/>
    <property type="molecule type" value="Genomic_DNA"/>
</dbReference>
<keyword evidence="6" id="KW-0812">Transmembrane</keyword>
<keyword evidence="5" id="KW-0802">TPR repeat</keyword>
<reference evidence="7 8" key="1">
    <citation type="submission" date="2016-11" db="EMBL/GenBank/DDBJ databases">
        <title>The macronuclear genome of Stentor coeruleus: a giant cell with tiny introns.</title>
        <authorList>
            <person name="Slabodnick M."/>
            <person name="Ruby J.G."/>
            <person name="Reiff S.B."/>
            <person name="Swart E.C."/>
            <person name="Gosai S."/>
            <person name="Prabakaran S."/>
            <person name="Witkowska E."/>
            <person name="Larue G.E."/>
            <person name="Fisher S."/>
            <person name="Freeman R.M."/>
            <person name="Gunawardena J."/>
            <person name="Chu W."/>
            <person name="Stover N.A."/>
            <person name="Gregory B.D."/>
            <person name="Nowacki M."/>
            <person name="Derisi J."/>
            <person name="Roy S.W."/>
            <person name="Marshall W.F."/>
            <person name="Sood P."/>
        </authorList>
    </citation>
    <scope>NUCLEOTIDE SEQUENCE [LARGE SCALE GENOMIC DNA]</scope>
    <source>
        <strain evidence="7">WM001</strain>
    </source>
</reference>
<evidence type="ECO:0000256" key="1">
    <source>
        <dbReference type="ARBA" id="ARBA00000971"/>
    </source>
</evidence>
<evidence type="ECO:0000313" key="8">
    <source>
        <dbReference type="Proteomes" id="UP000187209"/>
    </source>
</evidence>
<organism evidence="7 8">
    <name type="scientific">Stentor coeruleus</name>
    <dbReference type="NCBI Taxonomy" id="5963"/>
    <lineage>
        <taxon>Eukaryota</taxon>
        <taxon>Sar</taxon>
        <taxon>Alveolata</taxon>
        <taxon>Ciliophora</taxon>
        <taxon>Postciliodesmatophora</taxon>
        <taxon>Heterotrichea</taxon>
        <taxon>Heterotrichida</taxon>
        <taxon>Stentoridae</taxon>
        <taxon>Stentor</taxon>
    </lineage>
</organism>
<feature type="transmembrane region" description="Helical" evidence="6">
    <location>
        <begin position="227"/>
        <end position="246"/>
    </location>
</feature>
<dbReference type="Pfam" id="PF13181">
    <property type="entry name" value="TPR_8"/>
    <property type="match status" value="1"/>
</dbReference>
<dbReference type="AlphaFoldDB" id="A0A1R2CT54"/>
<proteinExistence type="predicted"/>